<dbReference type="RefSeq" id="WP_015329330.1">
    <property type="nucleotide sequence ID" value="NC_020054.1"/>
</dbReference>
<accession>I0K277</accession>
<feature type="transmembrane region" description="Helical" evidence="6">
    <location>
        <begin position="759"/>
        <end position="779"/>
    </location>
</feature>
<feature type="transmembrane region" description="Helical" evidence="6">
    <location>
        <begin position="324"/>
        <end position="351"/>
    </location>
</feature>
<evidence type="ECO:0000256" key="3">
    <source>
        <dbReference type="ARBA" id="ARBA00022692"/>
    </source>
</evidence>
<dbReference type="Proteomes" id="UP000011058">
    <property type="component" value="Chromosome"/>
</dbReference>
<feature type="transmembrane region" description="Helical" evidence="6">
    <location>
        <begin position="421"/>
        <end position="440"/>
    </location>
</feature>
<dbReference type="InterPro" id="IPR003838">
    <property type="entry name" value="ABC3_permease_C"/>
</dbReference>
<reference evidence="9 10" key="1">
    <citation type="journal article" date="2012" name="J. Bacteriol.">
        <title>Genome Sequence of Fibrella aestuarina BUZ 2T, a Filamentous Marine Bacterium.</title>
        <authorList>
            <person name="Filippini M."/>
            <person name="Qi W."/>
            <person name="Blom J."/>
            <person name="Goesmann A."/>
            <person name="Smits T.H."/>
            <person name="Bagheri H.C."/>
        </authorList>
    </citation>
    <scope>NUCLEOTIDE SEQUENCE [LARGE SCALE GENOMIC DNA]</scope>
    <source>
        <strain evidence="10">BUZ 2T</strain>
    </source>
</reference>
<sequence length="796" mass="87428">MLQNHLKIAFRNLWKNRIYSGINVVGLAVGLATCLLIALYVANELSYDRFNEKADRIYRVVHHMQWEGGDLHLAVTSAPFAPTLKQTYPAIEEAVRVLPEGGGTLQYANTKLNVGDIVFADASLFRVFTHPFLYGDPQTALSKPQSIVLTRTLASRLFGDPARALGKTVLFENNFGNVVTGVIDDVPSHAHLTFSGIRSLPANFSGEWQESSLYTYLLLRDGTNPAALEAQFPAFFQKVLKAKLGDVAYRMDLQPLTSIHLHSDLDYEAGPNGSSQTVWVFAIIAGLILLLASINYMNLSTARSTIRIREVGIRQAIGSGRGQLVGLFLAETLLLTTLATALGLLLAQSTLPLFNDLTGKQLSLERFGPGYSILALLGFLLLTTLLSGAYPALFMSRARIVTALRGQLGDQAATLAFRKSLVTFQFVITVALIAASGIIYQQLRFALTRPLGFNKEQVLTFHLNDEQSRTQLPAIKAQLLGSALIDRVAAASNPVGTNDLGGSGYFFEVDGKMSESTRMTRTLKVDPDFLPTMEIKLAKGRNFSSQNVAADRQYAVLVNETLVKALGWQNPIGKRVKFFSNKGPAERQVVGVVKDFHTHSLQHKIEPLVLQLPPDANDEDNVYVRIRAGQTEAALALIQQVYQQVEPGGVFEYQFLDQRFARQYATEQKQSQLLLTFTSLAILIACLGLFGLTTFMAEQRTKEIGVRKVLGASVGSIVALLSKDFLKLVLIAILIASPLAWWAMNQWLGTFAYKIQIEWWVFALSGTLAIGIALATVSFQSIKAALMNPVNSLRAE</sequence>
<keyword evidence="5 6" id="KW-0472">Membrane</keyword>
<evidence type="ECO:0000259" key="8">
    <source>
        <dbReference type="Pfam" id="PF12704"/>
    </source>
</evidence>
<dbReference type="EMBL" id="HE796683">
    <property type="protein sequence ID" value="CCG98230.1"/>
    <property type="molecule type" value="Genomic_DNA"/>
</dbReference>
<dbReference type="AlphaFoldDB" id="I0K277"/>
<feature type="domain" description="MacB-like periplasmic core" evidence="8">
    <location>
        <begin position="20"/>
        <end position="232"/>
    </location>
</feature>
<feature type="transmembrane region" description="Helical" evidence="6">
    <location>
        <begin position="725"/>
        <end position="744"/>
    </location>
</feature>
<feature type="transmembrane region" description="Helical" evidence="6">
    <location>
        <begin position="21"/>
        <end position="42"/>
    </location>
</feature>
<evidence type="ECO:0000259" key="7">
    <source>
        <dbReference type="Pfam" id="PF02687"/>
    </source>
</evidence>
<evidence type="ECO:0008006" key="11">
    <source>
        <dbReference type="Google" id="ProtNLM"/>
    </source>
</evidence>
<evidence type="ECO:0000256" key="5">
    <source>
        <dbReference type="ARBA" id="ARBA00023136"/>
    </source>
</evidence>
<evidence type="ECO:0000313" key="9">
    <source>
        <dbReference type="EMBL" id="CCG98230.1"/>
    </source>
</evidence>
<keyword evidence="3 6" id="KW-0812">Transmembrane</keyword>
<dbReference type="eggNOG" id="COG0577">
    <property type="taxonomic scope" value="Bacteria"/>
</dbReference>
<comment type="subcellular location">
    <subcellularLocation>
        <location evidence="1">Cell membrane</location>
        <topology evidence="1">Multi-pass membrane protein</topology>
    </subcellularLocation>
</comment>
<keyword evidence="10" id="KW-1185">Reference proteome</keyword>
<organism evidence="9 10">
    <name type="scientific">Fibrella aestuarina BUZ 2</name>
    <dbReference type="NCBI Taxonomy" id="1166018"/>
    <lineage>
        <taxon>Bacteria</taxon>
        <taxon>Pseudomonadati</taxon>
        <taxon>Bacteroidota</taxon>
        <taxon>Cytophagia</taxon>
        <taxon>Cytophagales</taxon>
        <taxon>Spirosomataceae</taxon>
        <taxon>Fibrella</taxon>
    </lineage>
</organism>
<feature type="transmembrane region" description="Helical" evidence="6">
    <location>
        <begin position="278"/>
        <end position="299"/>
    </location>
</feature>
<dbReference type="HOGENOM" id="CLU_008713_1_0_10"/>
<gene>
    <name evidence="9" type="ORF">FAES_0216</name>
</gene>
<proteinExistence type="predicted"/>
<evidence type="ECO:0000256" key="6">
    <source>
        <dbReference type="SAM" id="Phobius"/>
    </source>
</evidence>
<dbReference type="GO" id="GO:0022857">
    <property type="term" value="F:transmembrane transporter activity"/>
    <property type="evidence" value="ECO:0007669"/>
    <property type="project" value="TreeGrafter"/>
</dbReference>
<keyword evidence="4 6" id="KW-1133">Transmembrane helix</keyword>
<dbReference type="InterPro" id="IPR050250">
    <property type="entry name" value="Macrolide_Exporter_MacB"/>
</dbReference>
<dbReference type="PATRIC" id="fig|1166018.3.peg.220"/>
<evidence type="ECO:0000256" key="2">
    <source>
        <dbReference type="ARBA" id="ARBA00022475"/>
    </source>
</evidence>
<dbReference type="Pfam" id="PF02687">
    <property type="entry name" value="FtsX"/>
    <property type="match status" value="2"/>
</dbReference>
<feature type="transmembrane region" description="Helical" evidence="6">
    <location>
        <begin position="371"/>
        <end position="395"/>
    </location>
</feature>
<dbReference type="GO" id="GO:0005886">
    <property type="term" value="C:plasma membrane"/>
    <property type="evidence" value="ECO:0007669"/>
    <property type="project" value="UniProtKB-SubCell"/>
</dbReference>
<dbReference type="KEGG" id="fae:FAES_0216"/>
<dbReference type="PANTHER" id="PTHR30572">
    <property type="entry name" value="MEMBRANE COMPONENT OF TRANSPORTER-RELATED"/>
    <property type="match status" value="1"/>
</dbReference>
<protein>
    <recommendedName>
        <fullName evidence="11">Macrolide export ATP-binding/permease protein macB</fullName>
    </recommendedName>
</protein>
<dbReference type="OrthoDB" id="5933722at2"/>
<evidence type="ECO:0000256" key="4">
    <source>
        <dbReference type="ARBA" id="ARBA00022989"/>
    </source>
</evidence>
<feature type="domain" description="ABC3 transporter permease C-terminal" evidence="7">
    <location>
        <begin position="676"/>
        <end position="789"/>
    </location>
</feature>
<name>I0K277_9BACT</name>
<evidence type="ECO:0000313" key="10">
    <source>
        <dbReference type="Proteomes" id="UP000011058"/>
    </source>
</evidence>
<feature type="domain" description="MacB-like periplasmic core" evidence="8">
    <location>
        <begin position="427"/>
        <end position="637"/>
    </location>
</feature>
<evidence type="ECO:0000256" key="1">
    <source>
        <dbReference type="ARBA" id="ARBA00004651"/>
    </source>
</evidence>
<dbReference type="PANTHER" id="PTHR30572:SF18">
    <property type="entry name" value="ABC-TYPE MACROLIDE FAMILY EXPORT SYSTEM PERMEASE COMPONENT 2"/>
    <property type="match status" value="1"/>
</dbReference>
<feature type="domain" description="ABC3 transporter permease C-terminal" evidence="7">
    <location>
        <begin position="283"/>
        <end position="397"/>
    </location>
</feature>
<dbReference type="Pfam" id="PF12704">
    <property type="entry name" value="MacB_PCD"/>
    <property type="match status" value="2"/>
</dbReference>
<feature type="transmembrane region" description="Helical" evidence="6">
    <location>
        <begin position="673"/>
        <end position="697"/>
    </location>
</feature>
<dbReference type="STRING" id="1166018.FAES_0216"/>
<dbReference type="InterPro" id="IPR025857">
    <property type="entry name" value="MacB_PCD"/>
</dbReference>
<keyword evidence="2" id="KW-1003">Cell membrane</keyword>